<evidence type="ECO:0000256" key="1">
    <source>
        <dbReference type="ARBA" id="ARBA00004123"/>
    </source>
</evidence>
<dbReference type="InterPro" id="IPR016181">
    <property type="entry name" value="Acyl_CoA_acyltransferase"/>
</dbReference>
<evidence type="ECO:0000256" key="10">
    <source>
        <dbReference type="ARBA" id="ARBA00047821"/>
    </source>
</evidence>
<evidence type="ECO:0000256" key="2">
    <source>
        <dbReference type="ARBA" id="ARBA00004496"/>
    </source>
</evidence>
<protein>
    <recommendedName>
        <fullName evidence="5">N-alpha-acetyltransferase 40</fullName>
        <ecNumber evidence="4">2.3.1.257</ecNumber>
    </recommendedName>
</protein>
<evidence type="ECO:0000256" key="8">
    <source>
        <dbReference type="ARBA" id="ARBA00023242"/>
    </source>
</evidence>
<evidence type="ECO:0000256" key="9">
    <source>
        <dbReference type="ARBA" id="ARBA00023315"/>
    </source>
</evidence>
<reference evidence="14 15" key="1">
    <citation type="submission" date="2019-10" db="EMBL/GenBank/DDBJ databases">
        <authorList>
            <person name="Palmer J.M."/>
        </authorList>
    </citation>
    <scope>NUCLEOTIDE SEQUENCE [LARGE SCALE GENOMIC DNA]</scope>
    <source>
        <strain evidence="14 15">TWF730</strain>
    </source>
</reference>
<evidence type="ECO:0000256" key="12">
    <source>
        <dbReference type="SAM" id="MobiDB-lite"/>
    </source>
</evidence>
<organism evidence="14 15">
    <name type="scientific">Orbilia blumenaviensis</name>
    <dbReference type="NCBI Taxonomy" id="1796055"/>
    <lineage>
        <taxon>Eukaryota</taxon>
        <taxon>Fungi</taxon>
        <taxon>Dikarya</taxon>
        <taxon>Ascomycota</taxon>
        <taxon>Pezizomycotina</taxon>
        <taxon>Orbiliomycetes</taxon>
        <taxon>Orbiliales</taxon>
        <taxon>Orbiliaceae</taxon>
        <taxon>Orbilia</taxon>
    </lineage>
</organism>
<dbReference type="GO" id="GO:0010485">
    <property type="term" value="F:histone H4 acetyltransferase activity"/>
    <property type="evidence" value="ECO:0007669"/>
    <property type="project" value="InterPro"/>
</dbReference>
<evidence type="ECO:0000256" key="6">
    <source>
        <dbReference type="ARBA" id="ARBA00022490"/>
    </source>
</evidence>
<dbReference type="EC" id="2.3.1.257" evidence="4"/>
<evidence type="ECO:0000259" key="13">
    <source>
        <dbReference type="PROSITE" id="PS51186"/>
    </source>
</evidence>
<dbReference type="GO" id="GO:0005634">
    <property type="term" value="C:nucleus"/>
    <property type="evidence" value="ECO:0007669"/>
    <property type="project" value="UniProtKB-SubCell"/>
</dbReference>
<dbReference type="PANTHER" id="PTHR20531">
    <property type="entry name" value="N-ALPHA-ACETYLTRANSFERASE 40"/>
    <property type="match status" value="1"/>
</dbReference>
<accession>A0AAV9UVR2</accession>
<dbReference type="AlphaFoldDB" id="A0AAV9UVR2"/>
<evidence type="ECO:0000313" key="15">
    <source>
        <dbReference type="Proteomes" id="UP001373714"/>
    </source>
</evidence>
<comment type="catalytic activity">
    <reaction evidence="10">
        <text>N-terminal L-seryl-[histone H2A] + acetyl-CoA = N-terminal N(alpha)-acetyl-L-seryl-[histone H2A] + CoA + H(+)</text>
        <dbReference type="Rhea" id="RHEA:50600"/>
        <dbReference type="Rhea" id="RHEA-COMP:12742"/>
        <dbReference type="Rhea" id="RHEA-COMP:12744"/>
        <dbReference type="ChEBI" id="CHEBI:15378"/>
        <dbReference type="ChEBI" id="CHEBI:57287"/>
        <dbReference type="ChEBI" id="CHEBI:57288"/>
        <dbReference type="ChEBI" id="CHEBI:64738"/>
        <dbReference type="ChEBI" id="CHEBI:83690"/>
        <dbReference type="EC" id="2.3.1.257"/>
    </reaction>
</comment>
<dbReference type="Gene3D" id="3.40.630.30">
    <property type="match status" value="1"/>
</dbReference>
<keyword evidence="8" id="KW-0539">Nucleus</keyword>
<dbReference type="GO" id="GO:0005737">
    <property type="term" value="C:cytoplasm"/>
    <property type="evidence" value="ECO:0007669"/>
    <property type="project" value="UniProtKB-SubCell"/>
</dbReference>
<feature type="region of interest" description="Disordered" evidence="12">
    <location>
        <begin position="1"/>
        <end position="32"/>
    </location>
</feature>
<dbReference type="PROSITE" id="PS51186">
    <property type="entry name" value="GNAT"/>
    <property type="match status" value="1"/>
</dbReference>
<dbReference type="GO" id="GO:0043998">
    <property type="term" value="F:histone H2A acetyltransferase activity"/>
    <property type="evidence" value="ECO:0007669"/>
    <property type="project" value="InterPro"/>
</dbReference>
<evidence type="ECO:0000256" key="3">
    <source>
        <dbReference type="ARBA" id="ARBA00008870"/>
    </source>
</evidence>
<evidence type="ECO:0000313" key="14">
    <source>
        <dbReference type="EMBL" id="KAK6349189.1"/>
    </source>
</evidence>
<dbReference type="SUPFAM" id="SSF55729">
    <property type="entry name" value="Acyl-CoA N-acyltransferases (Nat)"/>
    <property type="match status" value="1"/>
</dbReference>
<dbReference type="InterPro" id="IPR000182">
    <property type="entry name" value="GNAT_dom"/>
</dbReference>
<evidence type="ECO:0000256" key="4">
    <source>
        <dbReference type="ARBA" id="ARBA00012950"/>
    </source>
</evidence>
<evidence type="ECO:0000256" key="7">
    <source>
        <dbReference type="ARBA" id="ARBA00022679"/>
    </source>
</evidence>
<comment type="caution">
    <text evidence="14">The sequence shown here is derived from an EMBL/GenBank/DDBJ whole genome shotgun (WGS) entry which is preliminary data.</text>
</comment>
<proteinExistence type="inferred from homology"/>
<gene>
    <name evidence="14" type="ORF">TWF730_009940</name>
</gene>
<keyword evidence="6" id="KW-0963">Cytoplasm</keyword>
<comment type="similarity">
    <text evidence="3">Belongs to the acetyltransferase family. NAA40 subfamily.</text>
</comment>
<feature type="compositionally biased region" description="Polar residues" evidence="12">
    <location>
        <begin position="1"/>
        <end position="17"/>
    </location>
</feature>
<evidence type="ECO:0000256" key="5">
    <source>
        <dbReference type="ARBA" id="ARBA00015043"/>
    </source>
</evidence>
<keyword evidence="7" id="KW-0808">Transferase</keyword>
<name>A0AAV9UVR2_9PEZI</name>
<dbReference type="PANTHER" id="PTHR20531:SF1">
    <property type="entry name" value="N-ALPHA-ACETYLTRANSFERASE 40"/>
    <property type="match status" value="1"/>
</dbReference>
<comment type="subcellular location">
    <subcellularLocation>
        <location evidence="2">Cytoplasm</location>
    </subcellularLocation>
    <subcellularLocation>
        <location evidence="1">Nucleus</location>
    </subcellularLocation>
</comment>
<dbReference type="Pfam" id="PF00583">
    <property type="entry name" value="Acetyltransf_1"/>
    <property type="match status" value="1"/>
</dbReference>
<keyword evidence="9" id="KW-0012">Acyltransferase</keyword>
<evidence type="ECO:0000256" key="11">
    <source>
        <dbReference type="ARBA" id="ARBA00049524"/>
    </source>
</evidence>
<dbReference type="EMBL" id="JAVHNS010000007">
    <property type="protein sequence ID" value="KAK6349189.1"/>
    <property type="molecule type" value="Genomic_DNA"/>
</dbReference>
<comment type="catalytic activity">
    <reaction evidence="11">
        <text>N-terminal L-seryl-[histone H4] + acetyl-CoA = N-terminal N(alpha)-acetyl-L-seryl-[histone H4] + CoA + H(+)</text>
        <dbReference type="Rhea" id="RHEA:50596"/>
        <dbReference type="Rhea" id="RHEA-COMP:12740"/>
        <dbReference type="Rhea" id="RHEA-COMP:12743"/>
        <dbReference type="ChEBI" id="CHEBI:15378"/>
        <dbReference type="ChEBI" id="CHEBI:57287"/>
        <dbReference type="ChEBI" id="CHEBI:57288"/>
        <dbReference type="ChEBI" id="CHEBI:64738"/>
        <dbReference type="ChEBI" id="CHEBI:83690"/>
        <dbReference type="EC" id="2.3.1.257"/>
    </reaction>
</comment>
<sequence>MSSKPALSGHASVSTDGTSKRSRQEPLDSAPSLIVQTNSLPLEDLKSRFLDPSLLTFTTTNGINDDTTAQSYNIELFKSSSLPPDVFDNCFDLLEANMSASYKATSRGWHPRKKKEEMKHPAMRYLVLTAVSGGSGQASGSSFVGFLEFMITEEEGSEVIYTYELDILPAYQKMGLGKKLLDVAEEFGRRVGVEKAMLTVFDSNRGARRFYEREGYDLDEISPDPKILRNGTIKPSTYHILSKAFWIDDGEEDGGEDEAEDYDDNDS</sequence>
<dbReference type="InterPro" id="IPR039949">
    <property type="entry name" value="NAA40"/>
</dbReference>
<dbReference type="GO" id="GO:1990189">
    <property type="term" value="F:protein N-terminal-serine acetyltransferase activity"/>
    <property type="evidence" value="ECO:0007669"/>
    <property type="project" value="UniProtKB-EC"/>
</dbReference>
<dbReference type="Proteomes" id="UP001373714">
    <property type="component" value="Unassembled WGS sequence"/>
</dbReference>
<dbReference type="CDD" id="cd04301">
    <property type="entry name" value="NAT_SF"/>
    <property type="match status" value="1"/>
</dbReference>
<feature type="domain" description="N-acetyltransferase" evidence="13">
    <location>
        <begin position="77"/>
        <end position="244"/>
    </location>
</feature>
<keyword evidence="15" id="KW-1185">Reference proteome</keyword>